<evidence type="ECO:0000256" key="4">
    <source>
        <dbReference type="ARBA" id="ARBA00022723"/>
    </source>
</evidence>
<evidence type="ECO:0000256" key="2">
    <source>
        <dbReference type="ARBA" id="ARBA00011032"/>
    </source>
</evidence>
<dbReference type="GO" id="GO:0046872">
    <property type="term" value="F:metal ion binding"/>
    <property type="evidence" value="ECO:0007669"/>
    <property type="project" value="UniProtKB-KW"/>
</dbReference>
<dbReference type="PANTHER" id="PTHR30038">
    <property type="entry name" value="ALDEHYDE FERREDOXIN OXIDOREDUCTASE"/>
    <property type="match status" value="1"/>
</dbReference>
<organism evidence="10 11">
    <name type="scientific">Pelotomaculum schinkii</name>
    <dbReference type="NCBI Taxonomy" id="78350"/>
    <lineage>
        <taxon>Bacteria</taxon>
        <taxon>Bacillati</taxon>
        <taxon>Bacillota</taxon>
        <taxon>Clostridia</taxon>
        <taxon>Eubacteriales</taxon>
        <taxon>Desulfotomaculaceae</taxon>
        <taxon>Pelotomaculum</taxon>
    </lineage>
</organism>
<dbReference type="InterPro" id="IPR051919">
    <property type="entry name" value="W-dependent_AOR"/>
</dbReference>
<evidence type="ECO:0000313" key="11">
    <source>
        <dbReference type="Proteomes" id="UP000298324"/>
    </source>
</evidence>
<keyword evidence="7" id="KW-0411">Iron-sulfur</keyword>
<dbReference type="InterPro" id="IPR036503">
    <property type="entry name" value="Ald_Fedxn_OxRdtase_N_sf"/>
</dbReference>
<keyword evidence="5 10" id="KW-0560">Oxidoreductase</keyword>
<keyword evidence="6" id="KW-0408">Iron</keyword>
<dbReference type="Gene3D" id="1.10.599.10">
    <property type="entry name" value="Aldehyde Ferredoxin Oxidoreductase Protein, subunit A, domain 3"/>
    <property type="match status" value="1"/>
</dbReference>
<feature type="domain" description="Aldehyde ferredoxin oxidoreductase N-terminal" evidence="9">
    <location>
        <begin position="1"/>
        <end position="207"/>
    </location>
</feature>
<evidence type="ECO:0000259" key="9">
    <source>
        <dbReference type="SMART" id="SM00790"/>
    </source>
</evidence>
<dbReference type="InterPro" id="IPR001203">
    <property type="entry name" value="OxRdtase_Ald_Fedxn_C"/>
</dbReference>
<dbReference type="Pfam" id="PF01314">
    <property type="entry name" value="AFOR_C"/>
    <property type="match status" value="1"/>
</dbReference>
<dbReference type="EMBL" id="QFGA01000001">
    <property type="protein sequence ID" value="TEB08572.1"/>
    <property type="molecule type" value="Genomic_DNA"/>
</dbReference>
<dbReference type="RefSeq" id="WP_190240130.1">
    <property type="nucleotide sequence ID" value="NZ_QFGA01000001.1"/>
</dbReference>
<dbReference type="Proteomes" id="UP000298324">
    <property type="component" value="Unassembled WGS sequence"/>
</dbReference>
<evidence type="ECO:0000256" key="3">
    <source>
        <dbReference type="ARBA" id="ARBA00022485"/>
    </source>
</evidence>
<evidence type="ECO:0000256" key="1">
    <source>
        <dbReference type="ARBA" id="ARBA00001966"/>
    </source>
</evidence>
<keyword evidence="3" id="KW-0004">4Fe-4S</keyword>
<dbReference type="SUPFAM" id="SSF56228">
    <property type="entry name" value="Aldehyde ferredoxin oxidoreductase, N-terminal domain"/>
    <property type="match status" value="1"/>
</dbReference>
<dbReference type="Gene3D" id="1.10.569.10">
    <property type="entry name" value="Aldehyde Ferredoxin Oxidoreductase Protein, subunit A, domain 2"/>
    <property type="match status" value="1"/>
</dbReference>
<reference evidence="10 11" key="1">
    <citation type="journal article" date="2018" name="Environ. Microbiol.">
        <title>Novel energy conservation strategies and behaviour of Pelotomaculum schinkii driving syntrophic propionate catabolism.</title>
        <authorList>
            <person name="Hidalgo-Ahumada C.A.P."/>
            <person name="Nobu M.K."/>
            <person name="Narihiro T."/>
            <person name="Tamaki H."/>
            <person name="Liu W.T."/>
            <person name="Kamagata Y."/>
            <person name="Stams A.J.M."/>
            <person name="Imachi H."/>
            <person name="Sousa D.Z."/>
        </authorList>
    </citation>
    <scope>NUCLEOTIDE SEQUENCE [LARGE SCALE GENOMIC DNA]</scope>
    <source>
        <strain evidence="10 11">HH</strain>
    </source>
</reference>
<sequence length="569" mass="59641">MADKFIRVKMDSKTVVYEERKDLELYGGRGLIDKILTDEVDPTCDALGTGNKLIVCVGLLNGTAAPASGRISVGCKSPLTGGAKEANAGGTAGAAFARLALKCIIIENAPAGDAWYILKVNKDGAVLLPGDKYVGLGTYATAERLMQDYGNKVSVMAIGPAGERGYKMASVQVSDPSGHTARAAGRGGVGAVMGSKRIKAIVLDTEGAKLEAEYADKEKFMEANRKFVEGIKGHPISGGGYPAMGTAAGVMGVNALGALPTKNFSDGRWDQAENISGETLAKNCSERGGRTGHACQPGCIIHCSNVYHGPDGKYLTSGLEYETIGLVGSNCLISNLDTVAKIDRMCDDIGIDTMDTGAAIAVAMESGKIAWGDDEAAIKLVQEIADGTEFGNIIGNGALAVGKRLGVKRIPVSKGQSFAAYDPRSLKGTGVTYATAQQGADHTCGNSLGTVEQVNPYDKAGQVELSTMLQVAFCMNDCTGMCLFNTFCTTEEPYLLALVNMFAGKFGGEWTVDRLMGLGVEAIALEKKFNEAAGVPKVDVPEFIRTEVLPSSGAVFDITDEELSQAIPF</sequence>
<comment type="cofactor">
    <cofactor evidence="1">
        <name>[4Fe-4S] cluster</name>
        <dbReference type="ChEBI" id="CHEBI:49883"/>
    </cofactor>
</comment>
<dbReference type="GO" id="GO:0016625">
    <property type="term" value="F:oxidoreductase activity, acting on the aldehyde or oxo group of donors, iron-sulfur protein as acceptor"/>
    <property type="evidence" value="ECO:0007669"/>
    <property type="project" value="InterPro"/>
</dbReference>
<keyword evidence="4" id="KW-0479">Metal-binding</keyword>
<dbReference type="SMART" id="SM00790">
    <property type="entry name" value="AFOR_N"/>
    <property type="match status" value="1"/>
</dbReference>
<comment type="similarity">
    <text evidence="2">Belongs to the AOR/FOR family.</text>
</comment>
<dbReference type="GO" id="GO:0051539">
    <property type="term" value="F:4 iron, 4 sulfur cluster binding"/>
    <property type="evidence" value="ECO:0007669"/>
    <property type="project" value="UniProtKB-KW"/>
</dbReference>
<dbReference type="Pfam" id="PF02730">
    <property type="entry name" value="AFOR_N"/>
    <property type="match status" value="1"/>
</dbReference>
<comment type="cofactor">
    <cofactor evidence="8">
        <name>tungstopterin</name>
        <dbReference type="ChEBI" id="CHEBI:30402"/>
    </cofactor>
</comment>
<dbReference type="SUPFAM" id="SSF48310">
    <property type="entry name" value="Aldehyde ferredoxin oxidoreductase, C-terminal domains"/>
    <property type="match status" value="1"/>
</dbReference>
<proteinExistence type="inferred from homology"/>
<protein>
    <submittedName>
        <fullName evidence="10">Putative oxidoreductase YdhV</fullName>
        <ecNumber evidence="10">1.-.-.-</ecNumber>
    </submittedName>
</protein>
<dbReference type="InterPro" id="IPR036021">
    <property type="entry name" value="Tungsten_al_ferr_oxy-like_C"/>
</dbReference>
<dbReference type="EC" id="1.-.-.-" evidence="10"/>
<comment type="caution">
    <text evidence="10">The sequence shown here is derived from an EMBL/GenBank/DDBJ whole genome shotgun (WGS) entry which is preliminary data.</text>
</comment>
<dbReference type="InterPro" id="IPR013983">
    <property type="entry name" value="Ald_Fedxn_OxRdtase_N"/>
</dbReference>
<evidence type="ECO:0000256" key="5">
    <source>
        <dbReference type="ARBA" id="ARBA00023002"/>
    </source>
</evidence>
<evidence type="ECO:0000256" key="6">
    <source>
        <dbReference type="ARBA" id="ARBA00023004"/>
    </source>
</evidence>
<gene>
    <name evidence="10" type="primary">ydhV_9</name>
    <name evidence="10" type="ORF">Psch_02136</name>
</gene>
<dbReference type="InterPro" id="IPR013985">
    <property type="entry name" value="Ald_Fedxn_OxRdtase_dom3"/>
</dbReference>
<accession>A0A4Y7RIN9</accession>
<dbReference type="AlphaFoldDB" id="A0A4Y7RIN9"/>
<evidence type="ECO:0000313" key="10">
    <source>
        <dbReference type="EMBL" id="TEB08572.1"/>
    </source>
</evidence>
<dbReference type="Gene3D" id="3.60.9.10">
    <property type="entry name" value="Aldehyde ferredoxin oxidoreductase, N-terminal domain"/>
    <property type="match status" value="1"/>
</dbReference>
<evidence type="ECO:0000256" key="7">
    <source>
        <dbReference type="ARBA" id="ARBA00023014"/>
    </source>
</evidence>
<keyword evidence="11" id="KW-1185">Reference proteome</keyword>
<dbReference type="GO" id="GO:0009055">
    <property type="term" value="F:electron transfer activity"/>
    <property type="evidence" value="ECO:0007669"/>
    <property type="project" value="InterPro"/>
</dbReference>
<dbReference type="InterPro" id="IPR013984">
    <property type="entry name" value="Ald_Fedxn_OxRdtase_dom2"/>
</dbReference>
<evidence type="ECO:0000256" key="8">
    <source>
        <dbReference type="ARBA" id="ARBA00049934"/>
    </source>
</evidence>
<dbReference type="PANTHER" id="PTHR30038:SF0">
    <property type="entry name" value="TUNGSTEN-CONTAINING ALDEHYDE FERREDOXIN OXIDOREDUCTASE"/>
    <property type="match status" value="1"/>
</dbReference>
<name>A0A4Y7RIN9_9FIRM</name>